<dbReference type="SMART" id="SM00181">
    <property type="entry name" value="EGF"/>
    <property type="match status" value="12"/>
</dbReference>
<feature type="disulfide bond" evidence="10">
    <location>
        <begin position="1493"/>
        <end position="1502"/>
    </location>
</feature>
<name>A0AAD9UU60_ACRCE</name>
<dbReference type="Pfam" id="PF00054">
    <property type="entry name" value="Laminin_G_1"/>
    <property type="match status" value="2"/>
</dbReference>
<feature type="compositionally biased region" description="Low complexity" evidence="12">
    <location>
        <begin position="3294"/>
        <end position="3311"/>
    </location>
</feature>
<feature type="domain" description="Laminin EGF-like" evidence="15">
    <location>
        <begin position="626"/>
        <end position="671"/>
    </location>
</feature>
<keyword evidence="6" id="KW-0084">Basement membrane</keyword>
<dbReference type="InterPro" id="IPR002049">
    <property type="entry name" value="LE_dom"/>
</dbReference>
<dbReference type="FunFam" id="2.10.25.10:FF:000082">
    <property type="entry name" value="Laminin subunit alpha 1"/>
    <property type="match status" value="1"/>
</dbReference>
<dbReference type="GO" id="GO:0005604">
    <property type="term" value="C:basement membrane"/>
    <property type="evidence" value="ECO:0007669"/>
    <property type="project" value="UniProtKB-SubCell"/>
</dbReference>
<feature type="compositionally biased region" description="Basic and acidic residues" evidence="12">
    <location>
        <begin position="3312"/>
        <end position="3327"/>
    </location>
</feature>
<feature type="disulfide bond" evidence="10">
    <location>
        <begin position="626"/>
        <end position="638"/>
    </location>
</feature>
<evidence type="ECO:0000256" key="11">
    <source>
        <dbReference type="SAM" id="Coils"/>
    </source>
</evidence>
<proteinExistence type="predicted"/>
<feature type="domain" description="Laminin EGF-like" evidence="15">
    <location>
        <begin position="535"/>
        <end position="585"/>
    </location>
</feature>
<feature type="disulfide bond" evidence="10">
    <location>
        <begin position="700"/>
        <end position="709"/>
    </location>
</feature>
<feature type="signal peptide" evidence="13">
    <location>
        <begin position="1"/>
        <end position="21"/>
    </location>
</feature>
<dbReference type="FunFam" id="2.10.25.10:FF:000407">
    <property type="entry name" value="Laminin subunit alpha-3"/>
    <property type="match status" value="1"/>
</dbReference>
<feature type="domain" description="Laminin EGF-like" evidence="15">
    <location>
        <begin position="397"/>
        <end position="441"/>
    </location>
</feature>
<dbReference type="InterPro" id="IPR008211">
    <property type="entry name" value="Laminin_N"/>
</dbReference>
<dbReference type="GO" id="GO:0009887">
    <property type="term" value="P:animal organ morphogenesis"/>
    <property type="evidence" value="ECO:0007669"/>
    <property type="project" value="TreeGrafter"/>
</dbReference>
<feature type="coiled-coil region" evidence="11">
    <location>
        <begin position="2202"/>
        <end position="2229"/>
    </location>
</feature>
<keyword evidence="2" id="KW-0964">Secreted</keyword>
<feature type="domain" description="Laminin EGF-like" evidence="15">
    <location>
        <begin position="1382"/>
        <end position="1427"/>
    </location>
</feature>
<feature type="disulfide bond" evidence="10">
    <location>
        <begin position="1382"/>
        <end position="1394"/>
    </location>
</feature>
<dbReference type="SUPFAM" id="SSF49785">
    <property type="entry name" value="Galactose-binding domain-like"/>
    <property type="match status" value="1"/>
</dbReference>
<evidence type="ECO:0000256" key="8">
    <source>
        <dbReference type="ARBA" id="ARBA00023180"/>
    </source>
</evidence>
<evidence type="ECO:0000259" key="16">
    <source>
        <dbReference type="PROSITE" id="PS51115"/>
    </source>
</evidence>
<feature type="domain" description="Laminin IV type A" evidence="16">
    <location>
        <begin position="1581"/>
        <end position="1767"/>
    </location>
</feature>
<evidence type="ECO:0000256" key="1">
    <source>
        <dbReference type="ARBA" id="ARBA00004302"/>
    </source>
</evidence>
<protein>
    <submittedName>
        <fullName evidence="18">Laminin subunit alpha</fullName>
    </submittedName>
</protein>
<dbReference type="PANTHER" id="PTHR10574:SF406">
    <property type="entry name" value="LAMININ SUBUNIT ALPHA 5"/>
    <property type="match status" value="1"/>
</dbReference>
<feature type="disulfide bond" evidence="10">
    <location>
        <begin position="1403"/>
        <end position="1412"/>
    </location>
</feature>
<dbReference type="CDD" id="cd00055">
    <property type="entry name" value="EGF_Lam"/>
    <property type="match status" value="20"/>
</dbReference>
<evidence type="ECO:0000256" key="9">
    <source>
        <dbReference type="ARBA" id="ARBA00023292"/>
    </source>
</evidence>
<dbReference type="PROSITE" id="PS50025">
    <property type="entry name" value="LAM_G_DOMAIN"/>
    <property type="match status" value="5"/>
</dbReference>
<dbReference type="CDD" id="cd00110">
    <property type="entry name" value="LamG"/>
    <property type="match status" value="5"/>
</dbReference>
<dbReference type="PROSITE" id="PS51115">
    <property type="entry name" value="LAMININ_IVA"/>
    <property type="match status" value="1"/>
</dbReference>
<feature type="domain" description="Laminin EGF-like" evidence="15">
    <location>
        <begin position="2007"/>
        <end position="2052"/>
    </location>
</feature>
<feature type="disulfide bond" evidence="10">
    <location>
        <begin position="1384"/>
        <end position="1401"/>
    </location>
</feature>
<dbReference type="InterPro" id="IPR000034">
    <property type="entry name" value="Laminin_IV"/>
</dbReference>
<dbReference type="FunFam" id="2.60.120.260:FF:000092">
    <property type="entry name" value="Laminin subunit alpha-3"/>
    <property type="match status" value="1"/>
</dbReference>
<feature type="domain" description="Laminin G" evidence="14">
    <location>
        <begin position="3433"/>
        <end position="3610"/>
    </location>
</feature>
<dbReference type="Pfam" id="PF00052">
    <property type="entry name" value="Laminin_B"/>
    <property type="match status" value="1"/>
</dbReference>
<dbReference type="PRINTS" id="PR00011">
    <property type="entry name" value="EGFLAMININ"/>
</dbReference>
<feature type="domain" description="Laminin EGF-like" evidence="15">
    <location>
        <begin position="1470"/>
        <end position="1517"/>
    </location>
</feature>
<dbReference type="InterPro" id="IPR013320">
    <property type="entry name" value="ConA-like_dom_sf"/>
</dbReference>
<comment type="caution">
    <text evidence="18">The sequence shown here is derived from an EMBL/GenBank/DDBJ whole genome shotgun (WGS) entry which is preliminary data.</text>
</comment>
<feature type="domain" description="Laminin G" evidence="14">
    <location>
        <begin position="2673"/>
        <end position="2871"/>
    </location>
</feature>
<feature type="domain" description="Laminin EGF-like" evidence="15">
    <location>
        <begin position="1958"/>
        <end position="2006"/>
    </location>
</feature>
<evidence type="ECO:0000256" key="10">
    <source>
        <dbReference type="PROSITE-ProRule" id="PRU00460"/>
    </source>
</evidence>
<feature type="disulfide bond" evidence="10">
    <location>
        <begin position="1521"/>
        <end position="1538"/>
    </location>
</feature>
<keyword evidence="7 10" id="KW-1015">Disulfide bond</keyword>
<dbReference type="InterPro" id="IPR001791">
    <property type="entry name" value="Laminin_G"/>
</dbReference>
<feature type="disulfide bond" evidence="10">
    <location>
        <begin position="1817"/>
        <end position="1826"/>
    </location>
</feature>
<dbReference type="FunFam" id="2.10.25.10:FF:000188">
    <property type="entry name" value="Laminin subunit gamma 2"/>
    <property type="match status" value="1"/>
</dbReference>
<evidence type="ECO:0000256" key="6">
    <source>
        <dbReference type="ARBA" id="ARBA00022869"/>
    </source>
</evidence>
<feature type="compositionally biased region" description="Polar residues" evidence="12">
    <location>
        <begin position="3369"/>
        <end position="3392"/>
    </location>
</feature>
<feature type="disulfide bond" evidence="10">
    <location>
        <begin position="2027"/>
        <end position="2036"/>
    </location>
</feature>
<evidence type="ECO:0000256" key="7">
    <source>
        <dbReference type="ARBA" id="ARBA00023157"/>
    </source>
</evidence>
<comment type="caution">
    <text evidence="10">Lacks conserved residue(s) required for the propagation of feature annotation.</text>
</comment>
<dbReference type="FunFam" id="2.10.25.10:FF:000011">
    <property type="entry name" value="Cadherin EGF LAG seven-pass G-type receptor"/>
    <property type="match status" value="1"/>
</dbReference>
<accession>A0AAD9UU60</accession>
<dbReference type="EMBL" id="JARQWQ010000121">
    <property type="protein sequence ID" value="KAK2549770.1"/>
    <property type="molecule type" value="Genomic_DNA"/>
</dbReference>
<evidence type="ECO:0000256" key="2">
    <source>
        <dbReference type="ARBA" id="ARBA00022525"/>
    </source>
</evidence>
<reference evidence="18" key="1">
    <citation type="journal article" date="2023" name="G3 (Bethesda)">
        <title>Whole genome assembly and annotation of the endangered Caribbean coral Acropora cervicornis.</title>
        <authorList>
            <person name="Selwyn J.D."/>
            <person name="Vollmer S.V."/>
        </authorList>
    </citation>
    <scope>NUCLEOTIDE SEQUENCE</scope>
    <source>
        <strain evidence="18">K2</strain>
    </source>
</reference>
<dbReference type="SMART" id="SM00136">
    <property type="entry name" value="LamNT"/>
    <property type="match status" value="1"/>
</dbReference>
<dbReference type="SMART" id="SM00282">
    <property type="entry name" value="LamG"/>
    <property type="match status" value="5"/>
</dbReference>
<dbReference type="Pfam" id="PF00053">
    <property type="entry name" value="EGF_laminin"/>
    <property type="match status" value="19"/>
</dbReference>
<evidence type="ECO:0000256" key="4">
    <source>
        <dbReference type="ARBA" id="ARBA00022729"/>
    </source>
</evidence>
<organism evidence="18 19">
    <name type="scientific">Acropora cervicornis</name>
    <name type="common">Staghorn coral</name>
    <dbReference type="NCBI Taxonomy" id="6130"/>
    <lineage>
        <taxon>Eukaryota</taxon>
        <taxon>Metazoa</taxon>
        <taxon>Cnidaria</taxon>
        <taxon>Anthozoa</taxon>
        <taxon>Hexacorallia</taxon>
        <taxon>Scleractinia</taxon>
        <taxon>Astrocoeniina</taxon>
        <taxon>Acroporidae</taxon>
        <taxon>Acropora</taxon>
    </lineage>
</organism>
<feature type="disulfide bond" evidence="10">
    <location>
        <begin position="510"/>
        <end position="519"/>
    </location>
</feature>
<keyword evidence="4 13" id="KW-0732">Signal</keyword>
<evidence type="ECO:0000313" key="19">
    <source>
        <dbReference type="Proteomes" id="UP001249851"/>
    </source>
</evidence>
<feature type="chain" id="PRO_5042206301" evidence="13">
    <location>
        <begin position="22"/>
        <end position="3806"/>
    </location>
</feature>
<feature type="disulfide bond" evidence="10">
    <location>
        <begin position="463"/>
        <end position="472"/>
    </location>
</feature>
<feature type="disulfide bond" evidence="10">
    <location>
        <begin position="442"/>
        <end position="454"/>
    </location>
</feature>
<feature type="domain" description="Laminin EGF-like" evidence="15">
    <location>
        <begin position="1798"/>
        <end position="1847"/>
    </location>
</feature>
<dbReference type="FunFam" id="2.10.25.10:FF:000033">
    <property type="entry name" value="Laminin subunit alpha 2"/>
    <property type="match status" value="1"/>
</dbReference>
<dbReference type="SMART" id="SM00281">
    <property type="entry name" value="LamB"/>
    <property type="match status" value="1"/>
</dbReference>
<dbReference type="SUPFAM" id="SSF49899">
    <property type="entry name" value="Concanavalin A-like lectins/glucanases"/>
    <property type="match status" value="5"/>
</dbReference>
<feature type="disulfide bond" evidence="10">
    <location>
        <begin position="753"/>
        <end position="762"/>
    </location>
</feature>
<evidence type="ECO:0000256" key="3">
    <source>
        <dbReference type="ARBA" id="ARBA00022530"/>
    </source>
</evidence>
<feature type="region of interest" description="Disordered" evidence="12">
    <location>
        <begin position="3283"/>
        <end position="3417"/>
    </location>
</feature>
<dbReference type="Gene3D" id="2.60.120.200">
    <property type="match status" value="5"/>
</dbReference>
<feature type="disulfide bond" evidence="10">
    <location>
        <begin position="537"/>
        <end position="554"/>
    </location>
</feature>
<dbReference type="PROSITE" id="PS01248">
    <property type="entry name" value="EGF_LAM_1"/>
    <property type="match status" value="8"/>
</dbReference>
<dbReference type="InterPro" id="IPR056863">
    <property type="entry name" value="LMN_ATRN_NET-like_EGF"/>
</dbReference>
<dbReference type="FunFam" id="2.10.25.10:FF:000090">
    <property type="entry name" value="laminin subunit alpha"/>
    <property type="match status" value="2"/>
</dbReference>
<dbReference type="Pfam" id="PF24973">
    <property type="entry name" value="EGF_LMN_ATRN"/>
    <property type="match status" value="1"/>
</dbReference>
<reference evidence="18" key="2">
    <citation type="journal article" date="2023" name="Science">
        <title>Genomic signatures of disease resistance in endangered staghorn corals.</title>
        <authorList>
            <person name="Vollmer S.V."/>
            <person name="Selwyn J.D."/>
            <person name="Despard B.A."/>
            <person name="Roesel C.L."/>
        </authorList>
    </citation>
    <scope>NUCLEOTIDE SEQUENCE</scope>
    <source>
        <strain evidence="18">K2</strain>
    </source>
</reference>
<dbReference type="GO" id="GO:0048699">
    <property type="term" value="P:generation of neurons"/>
    <property type="evidence" value="ECO:0007669"/>
    <property type="project" value="UniProtKB-ARBA"/>
</dbReference>
<keyword evidence="19" id="KW-1185">Reference proteome</keyword>
<feature type="domain" description="Laminin EGF-like" evidence="15">
    <location>
        <begin position="730"/>
        <end position="782"/>
    </location>
</feature>
<dbReference type="InterPro" id="IPR008979">
    <property type="entry name" value="Galactose-bd-like_sf"/>
</dbReference>
<dbReference type="PROSITE" id="PS51257">
    <property type="entry name" value="PROKAR_LIPOPROTEIN"/>
    <property type="match status" value="1"/>
</dbReference>
<dbReference type="SUPFAM" id="SSF57196">
    <property type="entry name" value="EGF/Laminin"/>
    <property type="match status" value="16"/>
</dbReference>
<dbReference type="Gene3D" id="2.10.25.10">
    <property type="entry name" value="Laminin"/>
    <property type="match status" value="19"/>
</dbReference>
<feature type="region of interest" description="Disordered" evidence="12">
    <location>
        <begin position="836"/>
        <end position="859"/>
    </location>
</feature>
<dbReference type="PANTHER" id="PTHR10574">
    <property type="entry name" value="NETRIN/LAMININ-RELATED"/>
    <property type="match status" value="1"/>
</dbReference>
<feature type="coiled-coil region" evidence="11">
    <location>
        <begin position="2394"/>
        <end position="2445"/>
    </location>
</feature>
<feature type="disulfide bond" evidence="10">
    <location>
        <begin position="556"/>
        <end position="565"/>
    </location>
</feature>
<feature type="domain" description="Laminin G" evidence="14">
    <location>
        <begin position="3617"/>
        <end position="3796"/>
    </location>
</feature>
<feature type="disulfide bond" evidence="10">
    <location>
        <begin position="647"/>
        <end position="656"/>
    </location>
</feature>
<evidence type="ECO:0000259" key="15">
    <source>
        <dbReference type="PROSITE" id="PS50027"/>
    </source>
</evidence>
<feature type="domain" description="Laminin N-terminal" evidence="17">
    <location>
        <begin position="15"/>
        <end position="267"/>
    </location>
</feature>
<keyword evidence="11" id="KW-0175">Coiled coil</keyword>
<feature type="disulfide bond" evidence="10">
    <location>
        <begin position="444"/>
        <end position="461"/>
    </location>
</feature>
<dbReference type="SMART" id="SM00180">
    <property type="entry name" value="EGF_Lam"/>
    <property type="match status" value="20"/>
</dbReference>
<evidence type="ECO:0000256" key="13">
    <source>
        <dbReference type="SAM" id="SignalP"/>
    </source>
</evidence>
<feature type="disulfide bond" evidence="10">
    <location>
        <begin position="535"/>
        <end position="547"/>
    </location>
</feature>
<dbReference type="Proteomes" id="UP001249851">
    <property type="component" value="Unassembled WGS sequence"/>
</dbReference>
<dbReference type="FunFam" id="2.10.25.10:FF:000051">
    <property type="entry name" value="Laminin subunit alpha 4"/>
    <property type="match status" value="1"/>
</dbReference>
<dbReference type="PROSITE" id="PS50027">
    <property type="entry name" value="EGF_LAM_2"/>
    <property type="match status" value="13"/>
</dbReference>
<dbReference type="Pfam" id="PF02210">
    <property type="entry name" value="Laminin_G_2"/>
    <property type="match status" value="3"/>
</dbReference>
<dbReference type="InterPro" id="IPR050440">
    <property type="entry name" value="Laminin/Netrin_ECM"/>
</dbReference>
<keyword evidence="3" id="KW-0272">Extracellular matrix</keyword>
<feature type="domain" description="Laminin G" evidence="14">
    <location>
        <begin position="2886"/>
        <end position="3066"/>
    </location>
</feature>
<evidence type="ECO:0000259" key="17">
    <source>
        <dbReference type="PROSITE" id="PS51117"/>
    </source>
</evidence>
<dbReference type="GO" id="GO:0034446">
    <property type="term" value="P:substrate adhesion-dependent cell spreading"/>
    <property type="evidence" value="ECO:0007669"/>
    <property type="project" value="UniProtKB-ARBA"/>
</dbReference>
<feature type="disulfide bond" evidence="10">
    <location>
        <begin position="417"/>
        <end position="426"/>
    </location>
</feature>
<dbReference type="GO" id="GO:0009888">
    <property type="term" value="P:tissue development"/>
    <property type="evidence" value="ECO:0007669"/>
    <property type="project" value="TreeGrafter"/>
</dbReference>
<feature type="domain" description="Laminin G" evidence="14">
    <location>
        <begin position="3090"/>
        <end position="3272"/>
    </location>
</feature>
<feature type="disulfide bond" evidence="10">
    <location>
        <begin position="628"/>
        <end position="645"/>
    </location>
</feature>
<dbReference type="Pfam" id="PF00055">
    <property type="entry name" value="Laminin_N"/>
    <property type="match status" value="1"/>
</dbReference>
<feature type="domain" description="Laminin EGF-like" evidence="15">
    <location>
        <begin position="488"/>
        <end position="534"/>
    </location>
</feature>
<feature type="disulfide bond" evidence="10">
    <location>
        <begin position="1540"/>
        <end position="1549"/>
    </location>
</feature>
<gene>
    <name evidence="18" type="ORF">P5673_029748</name>
</gene>
<feature type="disulfide bond" evidence="10">
    <location>
        <begin position="1979"/>
        <end position="1988"/>
    </location>
</feature>
<dbReference type="PROSITE" id="PS51117">
    <property type="entry name" value="LAMININ_NTER"/>
    <property type="match status" value="1"/>
</dbReference>
<sequence length="3806" mass="417362">MERLVLLLFIALCFFTQSCYGQIQSLPVINIAQGKKIEATSTCGVDVSEAELFCKLATPPGKFELLGLSCDYCDPIAPSKHHPIEYAIDGSERWWQSPPLSRGLQYQQVNITIDLGQEYQVAYVIIKTGNAPRPGTWALEKSINGGKTFTPWQYFATTNSECLNFFGISSLLQSFKDDTTVTCTTSYSHVPPFENGEIHISLVNGRPGAANFSYSQALQEWTRATHIRLRLLKVKTLLADLLPLARQDPTVTRRYFYSIKDISVGGICMCNGHADACVQSSQEGNSQFVCQCKHMTCGTKCERCCPGFVQKPWKPATPDNNNECERCNCHNHASECYYDERTAREKGSLDINGNYEGGGVCVNCQHNTNGTNCEKCIAGYFHPTGVPKTSIYTCQACTCDRSFSTGNCFDGDGQCECLEKYSGPRCNQCNEGFYDFPNCKPCDCHPKGTSGRVCGPTGDQCPCNTGYTGPQCDQCAKGYYGFPDCRRCNCDNVGSVTPDVCDPISGNCTCRQMYTTRQCNQCSKGFYSFPECKVCNCDSEGIARDICDPNTGSCICMVNFAGPRCDICNKGYYRFPFCNGCGCTSQGSSSPNCTDFGVCSCKDNYDGAKCDRCKVGYYNYPRCVKCACDPRGSQHQFCNPSTGQCTCKGSFRGLNCNLCRPGYYGFPDCQACQCNPAGIKQFPGRPLGDCSLSNEGQCDCKDNVGGLACTECKGGYFNLQSSNTLGCDNCDCNLDGVIGGLRTCDKVTGQCPCKLYVTGRRCTLCKTGFYGLAGSKVFGCTGCDCDVGGAYDQNCNPISGQCKCRSNVTSRDCSRPTAQHFFQTLLHIKSELEDGTTAPTKQGSDVLSPDEPFSSDGSPARFGFDESVFPGYSWRGYATMSDLQRALKVTMDIPTTGRYHIVFRYLLNESLPVMGEVMFTPKGRAGSKQSSKVTFPVTPDGPAHQTVGEEDRATQFMLTKGKWDLMLLLPPANVLLDYVVALPQQYYEAYELKENVTNPCKVNGIDSLCNQFSYLSLKKSGFYTTEMETGYIIRRRRRVDTQLYTDEVVLQQLDFSAMALLDRNQTRITAEFSIPKEGKYVLVLQYFHPSDQKAEVSVYLRYPRGTQRGEFNLQSCNYRFGCRQVAVDSNDAVKVFDVKQVQRMVVTLLSRSSSAIALDSITAIPLDMWTLDFIAPNILCTTKGGVCIPTSYPVPKRAKKIEANGDDSSEQQPPKQDPETKLQYLKGPVVRDFSGSIPRPGNYAVIVHYYQPMHSFFDSRVSITSDRALDGTVKFHYCPHTSGCRSVVRDVNVKHLFNLGRTSVGVEFNIPENASTWIDYVLLVPEKDFYPELQEDSPVPLAKPFLDTCSKDHFFIKPTDPQDCKDSAFSLTTSFNDGALACNCNLRGSYDNDCQEFGGQCSCRPNVIGRTCSRCKTGYYGFPNCRQCRCVFCNEDTGACDCPKNTVGPNCELCLQGTYGHDPILGCQNCECERNGVIDGNVACDAKTGQCSCKPSHTGRQCNKCSIGYYNYPLCQKCDLCDPRGVDKRLCDADSGQCFCKPGVTGEQCDKCMAGHFNLDADNPNGCTECWCNGLSDSCFSGNKYWSKVNSMDSWTAENTPALVTKTGNDTIYVAISSQRNEKDKPVYLVAPKEYLGKKISSYGGKLTYVVRYEVPQGGRSPVLTVKPDVVMEGKNGKIFYYQKRMKLSPGQNSSFQIQFVEFLWEDVRQLNVSRDDFMSVLLDINSLKLRATYSTEVSVTTVSDVIMEVAVKGPVDAAERANSVEVCDCPERATGASCELCGSGYTRGADNSSCIPCNCFGHSSDCHDETGECYSCLHNTTGQNCEVCEPGFYGDASTGSPDDCSICECPLGTTSNSFATSCSLEPFKNLLCACHIGYTGERCETCADGFYGNPSEPGDFCKRCTCSGNIDSSVNGSCDTLTGRCLKCTNAAAGDQCENCLTGYYGDAVVVKNCARCACNECGTVSTVCNHTTGLCKCKPNVIGNKCDICKPNTWNFDSCLGCEACDCSPKSLSLSCDVKSGQCQCPKGVTGRKCDRCKAGYFGYSDGCQSCKCEKGAENLYGFCDVNTGQCCKPEGNCTICPTNYILTAEGCEYCGECVGRLLTSITDLDSNVTLALKSLKQGTAGIIAELQYQDVNKTLQRLIPLTNKYNSTMEKVSGIVGDSGSSGNVSQANLMQRTVTYKSSSEETNNKAMALLQKAEKVLSNSTSTEKEALELEEEVKDALNTTQDILDLVKKVAYTLQTDRANQTLLLERAEEILIELANRDFYNLNATINEEQELVMTSLSKAKVLLNETLSLWNYLGSANKTLDMLLGLFGTIQEKTSGISKNASLAEEANEISRSYDSEGPLAEATIRKEEVDSALMDLIEVVNSTNSKLVSANSHFQAFNGSFKKLDDLIDQVNMRIANLSNAVSKLSPSVLMAQNHSKELKKQADALEKLLTDIDFARKAVNASQRYSDIASALNESLAIAREAEEIAMEAIDKSHNVTSQAEHSHNRSSILNETAHNTEDKVDSELASLLNDLKNRLEVIRGKIHNVSTGLSGIESNFHVLDDMASDIGGRATELESNATESKKTADDAKRKAEEIEVQLEGLSELKKTINATKSNITDTENKLIRAFNMSSNLTDRAAILEVRLQKIIEELDSDVKLRLNDIDLMLKRANTLLKFTSPVMKFDGQTSSKPAVPPAIQRETRYLNVLMYAKPEKPDGLLMFMGNTITSDNYRQKRKATECKTDFAAVELRAAKPCLKLCASGKYFSFEANRNITTDGKTWYKVEASMTGKGAKLSFDYYEANSNAKQTASISRTIKMNNPKLEFTKSSGVILGGVPVTLQLPRQFSATPNYTGCLDDLQVNYHFVGTWNADLVSPGTCVSRTGKKEFTEEGGNPSRTFFGTGYLTASTSGAQDPLSEFNFKFRSSSSNGILLIAFHASDPSLFQGVELSDGFLALSYNLGCGNKKVLSTGVYDTGKEFSISKTQRVITREELMFKLEVKTSNRIIETLESTERCIKRGRHKFPANFVYWGGIDNRTLTPKNVTSQFFKGCLSEMEVYNGPIKVLSSPGYIRGCQVKSSKALHDIQFKDDLKVLQPVVNVTFLSDSSFLEVPPAFSKRTRGFAIGLSFKVPPDTSNGLLFWEAHRETEDFVALGLTQGKVTFQAKVNGKLLTVKTDNEYNDNKWHFVTVNKDAVNLELFVDNEEKNGLFAIDAQYTETTENMYLGGIPEGYQVSNDDFDPLILNSLQGGSIRDLTFDDRLVNFLDYKKRNKAIFDGDDYTEPSPKALITEVTTAPPVGSESTAFTTMTEEHTTPSPKTTAKTEKSTTSVDDKTTKLEISSSSSPNPVTKSESEGSTTPSVTAPVTSVSSTARAPKTNPKSDVSTAQVPKTTSKSEASSSPTPKTTIDEETSTTPTTITTPPPTMKTSVCQVSEMAAQINGVLGFGLDLNSYALYDITRDTSLYKLLGQKTRLSFEFRASNPSGVLLYSANKNQADFIECHLEDGRISCSFSAGGGILKLTSSHANYMDGNWHTVRLIRNQVNGTLYIDNKEIKSGQADGKSSSIDGIKKFYLGGIPEQLKTRRIPDGSRLSLPGCIRNVTVNNKHIGKPTAIHKTMDCYQESPESGVSFEHGGGYLKVHENYEVGAKEEITLEIKPKCSTGILLSSFNPKAGDFITLEIVRGSIIFRAENGDGPIEVEYIPSDSLDLLDGKWHTINAFKDGSSVRLTVDGDTREQIRESQLTSADVNAPLYVGGLPEGIVPKGVTATENFVGCMRKLVSKGGKPKKLLLSNPLMMEGNVYLGGCPYKNVEPLLP</sequence>
<evidence type="ECO:0000256" key="5">
    <source>
        <dbReference type="ARBA" id="ARBA00022737"/>
    </source>
</evidence>
<evidence type="ECO:0000256" key="12">
    <source>
        <dbReference type="SAM" id="MobiDB-lite"/>
    </source>
</evidence>
<feature type="disulfide bond" evidence="10">
    <location>
        <begin position="1960"/>
        <end position="1977"/>
    </location>
</feature>
<comment type="subcellular location">
    <subcellularLocation>
        <location evidence="1">Secreted</location>
        <location evidence="1">Extracellular space</location>
        <location evidence="1">Extracellular matrix</location>
        <location evidence="1">Basement membrane</location>
    </subcellularLocation>
</comment>
<feature type="coiled-coil region" evidence="11">
    <location>
        <begin position="2565"/>
        <end position="2616"/>
    </location>
</feature>
<dbReference type="Gene3D" id="2.60.120.260">
    <property type="entry name" value="Galactose-binding domain-like"/>
    <property type="match status" value="1"/>
</dbReference>
<evidence type="ECO:0000313" key="18">
    <source>
        <dbReference type="EMBL" id="KAK2549770.1"/>
    </source>
</evidence>
<feature type="domain" description="Laminin EGF-like" evidence="15">
    <location>
        <begin position="672"/>
        <end position="729"/>
    </location>
</feature>
<dbReference type="FunFam" id="2.10.25.10:FF:000083">
    <property type="entry name" value="Laminin subunit alpha"/>
    <property type="match status" value="1"/>
</dbReference>
<dbReference type="InterPro" id="IPR000742">
    <property type="entry name" value="EGF"/>
</dbReference>
<keyword evidence="8" id="KW-0325">Glycoprotein</keyword>
<feature type="domain" description="Laminin EGF-like" evidence="15">
    <location>
        <begin position="442"/>
        <end position="487"/>
    </location>
</feature>
<feature type="disulfide bond" evidence="10">
    <location>
        <begin position="1958"/>
        <end position="1970"/>
    </location>
</feature>
<feature type="domain" description="Laminin EGF-like" evidence="15">
    <location>
        <begin position="1518"/>
        <end position="1569"/>
    </location>
</feature>
<evidence type="ECO:0000259" key="14">
    <source>
        <dbReference type="PROSITE" id="PS50025"/>
    </source>
</evidence>
<keyword evidence="9 10" id="KW-0424">Laminin EGF-like domain</keyword>
<feature type="compositionally biased region" description="Low complexity" evidence="12">
    <location>
        <begin position="3347"/>
        <end position="3363"/>
    </location>
</feature>
<dbReference type="FunFam" id="2.10.25.10:FF:000069">
    <property type="entry name" value="Laminin subunit alpha 1"/>
    <property type="match status" value="1"/>
</dbReference>
<keyword evidence="5" id="KW-0677">Repeat</keyword>
<dbReference type="FunFam" id="2.10.25.10:FF:000209">
    <property type="entry name" value="Laminin subunit alpha 5"/>
    <property type="match status" value="2"/>
</dbReference>